<dbReference type="STRING" id="1423774.FD31_GL001466"/>
<evidence type="ECO:0000313" key="2">
    <source>
        <dbReference type="EMBL" id="KRM14929.1"/>
    </source>
</evidence>
<comment type="caution">
    <text evidence="2">The sequence shown here is derived from an EMBL/GenBank/DDBJ whole genome shotgun (WGS) entry which is preliminary data.</text>
</comment>
<name>A0A0R1WAL2_9LACO</name>
<dbReference type="InterPro" id="IPR008407">
    <property type="entry name" value="Brnchd-chn_aa_trnsp_AzlD"/>
</dbReference>
<dbReference type="Pfam" id="PF05437">
    <property type="entry name" value="AzlD"/>
    <property type="match status" value="1"/>
</dbReference>
<protein>
    <recommendedName>
        <fullName evidence="4">Branched-chain amino acid transport</fullName>
    </recommendedName>
</protein>
<dbReference type="Proteomes" id="UP000051302">
    <property type="component" value="Unassembled WGS sequence"/>
</dbReference>
<sequence length="82" mass="9063">MLLKKFNLPAKVVEFLSFVPITIMAALWFENLFKQNLGQLPTIDYANLIASVPTVLTAILTKKLLLIVIVGIISLALVRLAI</sequence>
<reference evidence="2 3" key="1">
    <citation type="journal article" date="2015" name="Genome Announc.">
        <title>Expanding the biotechnology potential of lactobacilli through comparative genomics of 213 strains and associated genera.</title>
        <authorList>
            <person name="Sun Z."/>
            <person name="Harris H.M."/>
            <person name="McCann A."/>
            <person name="Guo C."/>
            <person name="Argimon S."/>
            <person name="Zhang W."/>
            <person name="Yang X."/>
            <person name="Jeffery I.B."/>
            <person name="Cooney J.C."/>
            <person name="Kagawa T.F."/>
            <person name="Liu W."/>
            <person name="Song Y."/>
            <person name="Salvetti E."/>
            <person name="Wrobel A."/>
            <person name="Rasinkangas P."/>
            <person name="Parkhill J."/>
            <person name="Rea M.C."/>
            <person name="O'Sullivan O."/>
            <person name="Ritari J."/>
            <person name="Douillard F.P."/>
            <person name="Paul Ross R."/>
            <person name="Yang R."/>
            <person name="Briner A.E."/>
            <person name="Felis G.E."/>
            <person name="de Vos W.M."/>
            <person name="Barrangou R."/>
            <person name="Klaenhammer T.R."/>
            <person name="Caufield P.W."/>
            <person name="Cui Y."/>
            <person name="Zhang H."/>
            <person name="O'Toole P.W."/>
        </authorList>
    </citation>
    <scope>NUCLEOTIDE SEQUENCE [LARGE SCALE GENOMIC DNA]</scope>
    <source>
        <strain evidence="2 3">DSM 16982</strain>
    </source>
</reference>
<dbReference type="AlphaFoldDB" id="A0A0R1WAL2"/>
<evidence type="ECO:0000313" key="3">
    <source>
        <dbReference type="Proteomes" id="UP000051302"/>
    </source>
</evidence>
<keyword evidence="1" id="KW-0472">Membrane</keyword>
<gene>
    <name evidence="2" type="ORF">FD31_GL001466</name>
</gene>
<keyword evidence="1" id="KW-1133">Transmembrane helix</keyword>
<keyword evidence="3" id="KW-1185">Reference proteome</keyword>
<organism evidence="2 3">
    <name type="scientific">Companilactobacillus nantensis DSM 16982</name>
    <dbReference type="NCBI Taxonomy" id="1423774"/>
    <lineage>
        <taxon>Bacteria</taxon>
        <taxon>Bacillati</taxon>
        <taxon>Bacillota</taxon>
        <taxon>Bacilli</taxon>
        <taxon>Lactobacillales</taxon>
        <taxon>Lactobacillaceae</taxon>
        <taxon>Companilactobacillus</taxon>
    </lineage>
</organism>
<keyword evidence="1" id="KW-0812">Transmembrane</keyword>
<accession>A0A0R1WAL2</accession>
<feature type="transmembrane region" description="Helical" evidence="1">
    <location>
        <begin position="12"/>
        <end position="29"/>
    </location>
</feature>
<evidence type="ECO:0008006" key="4">
    <source>
        <dbReference type="Google" id="ProtNLM"/>
    </source>
</evidence>
<proteinExistence type="predicted"/>
<dbReference type="PATRIC" id="fig|1423774.3.peg.1519"/>
<feature type="transmembrane region" description="Helical" evidence="1">
    <location>
        <begin position="49"/>
        <end position="78"/>
    </location>
</feature>
<evidence type="ECO:0000256" key="1">
    <source>
        <dbReference type="SAM" id="Phobius"/>
    </source>
</evidence>
<dbReference type="EMBL" id="AZFV01000029">
    <property type="protein sequence ID" value="KRM14929.1"/>
    <property type="molecule type" value="Genomic_DNA"/>
</dbReference>